<feature type="transmembrane region" description="Helical" evidence="1">
    <location>
        <begin position="80"/>
        <end position="106"/>
    </location>
</feature>
<evidence type="ECO:0000313" key="3">
    <source>
        <dbReference type="EMBL" id="ABC33233.1"/>
    </source>
</evidence>
<name>Q2S7Z1_HAHCH</name>
<dbReference type="eggNOG" id="COG1226">
    <property type="taxonomic scope" value="Bacteria"/>
</dbReference>
<protein>
    <submittedName>
        <fullName evidence="3">Kef-type K+ transport system, predicted NAD-binding component</fullName>
    </submittedName>
</protein>
<dbReference type="STRING" id="349521.HCH_06598"/>
<dbReference type="Pfam" id="PF07885">
    <property type="entry name" value="Ion_trans_2"/>
    <property type="match status" value="1"/>
</dbReference>
<dbReference type="PANTHER" id="PTHR43833">
    <property type="entry name" value="POTASSIUM CHANNEL PROTEIN 2-RELATED-RELATED"/>
    <property type="match status" value="1"/>
</dbReference>
<dbReference type="RefSeq" id="WP_011400285.1">
    <property type="nucleotide sequence ID" value="NC_007645.1"/>
</dbReference>
<keyword evidence="1" id="KW-1133">Transmembrane helix</keyword>
<dbReference type="SUPFAM" id="SSF81324">
    <property type="entry name" value="Voltage-gated potassium channels"/>
    <property type="match status" value="1"/>
</dbReference>
<dbReference type="KEGG" id="hch:HCH_06598"/>
<evidence type="ECO:0000313" key="4">
    <source>
        <dbReference type="Proteomes" id="UP000000238"/>
    </source>
</evidence>
<reference evidence="3 4" key="1">
    <citation type="journal article" date="2005" name="Nucleic Acids Res.">
        <title>Genomic blueprint of Hahella chejuensis, a marine microbe producing an algicidal agent.</title>
        <authorList>
            <person name="Jeong H."/>
            <person name="Yim J.H."/>
            <person name="Lee C."/>
            <person name="Choi S.-H."/>
            <person name="Park Y.K."/>
            <person name="Yoon S.H."/>
            <person name="Hur C.-G."/>
            <person name="Kang H.-Y."/>
            <person name="Kim D."/>
            <person name="Lee H.H."/>
            <person name="Park K.H."/>
            <person name="Park S.-H."/>
            <person name="Park H.-S."/>
            <person name="Lee H.K."/>
            <person name="Oh T.K."/>
            <person name="Kim J.F."/>
        </authorList>
    </citation>
    <scope>NUCLEOTIDE SEQUENCE [LARGE SCALE GENOMIC DNA]</scope>
    <source>
        <strain evidence="3 4">KCTC 2396</strain>
    </source>
</reference>
<dbReference type="InterPro" id="IPR036291">
    <property type="entry name" value="NAD(P)-bd_dom_sf"/>
</dbReference>
<sequence length="348" mass="38833">MPIINKIKRIFIRHFMELRWQGVVIALLSYVGLSYFFLYLSGETDLLSLPDFAYWLVVTASTVGYGDFSPQTPAGKLAVSVFVIPFGLSLFALFVGRVAVFASYHWKKGVKGLKQLDCANHILVIGWNERRTPHLIRLLLREQLGSEETRQVVLCAKADIENPMPEEIGFVKVESYNNDAQMSMACLESASTIIIDAPEDDVTMTAALYCASRNKDAHMIAYFNDDNLSRLLKVHCPNIECTPSVDVELLAKSAMHPGSSVLHQDLLNVQDGMTQYSIRYPAEAKSVPLRNLFLPLKERYDAILIAVGDGKGAVTLNPPMDHTVAPGTTIYYIADERIDGLDWEKLCV</sequence>
<dbReference type="Gene3D" id="3.40.50.720">
    <property type="entry name" value="NAD(P)-binding Rossmann-like Domain"/>
    <property type="match status" value="1"/>
</dbReference>
<feature type="transmembrane region" description="Helical" evidence="1">
    <location>
        <begin position="20"/>
        <end position="40"/>
    </location>
</feature>
<keyword evidence="1" id="KW-0812">Transmembrane</keyword>
<gene>
    <name evidence="3" type="ordered locus">HCH_06598</name>
</gene>
<keyword evidence="4" id="KW-1185">Reference proteome</keyword>
<dbReference type="Proteomes" id="UP000000238">
    <property type="component" value="Chromosome"/>
</dbReference>
<organism evidence="3 4">
    <name type="scientific">Hahella chejuensis (strain KCTC 2396)</name>
    <dbReference type="NCBI Taxonomy" id="349521"/>
    <lineage>
        <taxon>Bacteria</taxon>
        <taxon>Pseudomonadati</taxon>
        <taxon>Pseudomonadota</taxon>
        <taxon>Gammaproteobacteria</taxon>
        <taxon>Oceanospirillales</taxon>
        <taxon>Hahellaceae</taxon>
        <taxon>Hahella</taxon>
    </lineage>
</organism>
<proteinExistence type="predicted"/>
<feature type="domain" description="Potassium channel" evidence="2">
    <location>
        <begin position="27"/>
        <end position="101"/>
    </location>
</feature>
<dbReference type="AlphaFoldDB" id="Q2S7Z1"/>
<dbReference type="PANTHER" id="PTHR43833:SF9">
    <property type="entry name" value="POTASSIUM CHANNEL PROTEIN YUGO-RELATED"/>
    <property type="match status" value="1"/>
</dbReference>
<evidence type="ECO:0000259" key="2">
    <source>
        <dbReference type="Pfam" id="PF07885"/>
    </source>
</evidence>
<dbReference type="Gene3D" id="1.10.287.70">
    <property type="match status" value="1"/>
</dbReference>
<accession>Q2S7Z1</accession>
<keyword evidence="1" id="KW-0472">Membrane</keyword>
<dbReference type="InterPro" id="IPR050721">
    <property type="entry name" value="Trk_Ktr_HKT_K-transport"/>
</dbReference>
<evidence type="ECO:0000256" key="1">
    <source>
        <dbReference type="SAM" id="Phobius"/>
    </source>
</evidence>
<dbReference type="SUPFAM" id="SSF51735">
    <property type="entry name" value="NAD(P)-binding Rossmann-fold domains"/>
    <property type="match status" value="1"/>
</dbReference>
<dbReference type="EMBL" id="CP000155">
    <property type="protein sequence ID" value="ABC33233.1"/>
    <property type="molecule type" value="Genomic_DNA"/>
</dbReference>
<dbReference type="HOGENOM" id="CLU_050982_3_0_6"/>
<dbReference type="InterPro" id="IPR013099">
    <property type="entry name" value="K_chnl_dom"/>
</dbReference>